<dbReference type="GO" id="GO:0031048">
    <property type="term" value="P:regulatory ncRNA-mediated heterochromatin formation"/>
    <property type="evidence" value="ECO:0007669"/>
    <property type="project" value="TreeGrafter"/>
</dbReference>
<protein>
    <recommendedName>
        <fullName evidence="2">DNA2/NAM7 helicase helicase domain-containing protein</fullName>
    </recommendedName>
</protein>
<dbReference type="Proteomes" id="UP001149954">
    <property type="component" value="Unassembled WGS sequence"/>
</dbReference>
<dbReference type="InterPro" id="IPR027417">
    <property type="entry name" value="P-loop_NTPase"/>
</dbReference>
<evidence type="ECO:0000313" key="3">
    <source>
        <dbReference type="EMBL" id="KAJ5520818.1"/>
    </source>
</evidence>
<dbReference type="GO" id="GO:0004386">
    <property type="term" value="F:helicase activity"/>
    <property type="evidence" value="ECO:0007669"/>
    <property type="project" value="InterPro"/>
</dbReference>
<feature type="domain" description="DNA2/NAM7 helicase helicase" evidence="2">
    <location>
        <begin position="196"/>
        <end position="455"/>
    </location>
</feature>
<accession>A0A9W9Y6S6</accession>
<dbReference type="PANTHER" id="PTHR10887">
    <property type="entry name" value="DNA2/NAM7 HELICASE FAMILY"/>
    <property type="match status" value="1"/>
</dbReference>
<organism evidence="3 4">
    <name type="scientific">Penicillium fimorum</name>
    <dbReference type="NCBI Taxonomy" id="1882269"/>
    <lineage>
        <taxon>Eukaryota</taxon>
        <taxon>Fungi</taxon>
        <taxon>Dikarya</taxon>
        <taxon>Ascomycota</taxon>
        <taxon>Pezizomycotina</taxon>
        <taxon>Eurotiomycetes</taxon>
        <taxon>Eurotiomycetidae</taxon>
        <taxon>Eurotiales</taxon>
        <taxon>Aspergillaceae</taxon>
        <taxon>Penicillium</taxon>
    </lineage>
</organism>
<dbReference type="SUPFAM" id="SSF52540">
    <property type="entry name" value="P-loop containing nucleoside triphosphate hydrolases"/>
    <property type="match status" value="1"/>
</dbReference>
<keyword evidence="4" id="KW-1185">Reference proteome</keyword>
<feature type="coiled-coil region" evidence="1">
    <location>
        <begin position="569"/>
        <end position="596"/>
    </location>
</feature>
<name>A0A9W9Y6S6_9EURO</name>
<dbReference type="PRINTS" id="PR00830">
    <property type="entry name" value="ENDOLAPTASE"/>
</dbReference>
<reference evidence="3" key="2">
    <citation type="journal article" date="2023" name="IMA Fungus">
        <title>Comparative genomic study of the Penicillium genus elucidates a diverse pangenome and 15 lateral gene transfer events.</title>
        <authorList>
            <person name="Petersen C."/>
            <person name="Sorensen T."/>
            <person name="Nielsen M.R."/>
            <person name="Sondergaard T.E."/>
            <person name="Sorensen J.L."/>
            <person name="Fitzpatrick D.A."/>
            <person name="Frisvad J.C."/>
            <person name="Nielsen K.L."/>
        </authorList>
    </citation>
    <scope>NUCLEOTIDE SEQUENCE</scope>
    <source>
        <strain evidence="3">IBT 29495</strain>
    </source>
</reference>
<dbReference type="OrthoDB" id="2423195at2759"/>
<sequence length="682" mass="76272">MREMSSKQLYPFLLPRNSAKGPPKSNANGTHIRHIFLEVTVKNASMDQSHQNKSRLVSDRFPPILTVKLAVCLQQELVFLGQLYSDRLTGMLVGFHGSIPATFVPILENLQQIQREGDLAFRKWVLLGYNGHKDGDNIPPPAYARKPGFIFPPASITNLIVDNVPLDPSTPESVDTLKLQTQTGLDCGQCQGLVAALTREYALTQGPPGTGKSYLGVKIVQALLEIKKKAKLNAIIVICYTNHALDQFLKHLLDATELEGKNLRVVGKGIGKTGVESKTLGMSYKGVEDCLSWATMGNFVRHKWPIIHDQLERLDPEGFTTVTDDKLLKWLRVKSMTIRKGQNESQVDGVRLEGLTRAAKEDIHSLSIPERHVLAIDWFKQWRESETASLFDAIDRAASLRDDINAVHEEFNRRALIQADVVGITTTSFARHIKTLRRIGTKVIICEEAAEVMEALRISDACGDKSDSRVDFLEWKTYSEINLDETPIIVLGCGHFFTSESADGLVGLDEVYTRDKDGKFEGLRDVSSSLARAIPLCPDCKQPIRQFVTKRCNRVINRAVMDETYKRFLSKGRIDLEGLELRLNDIEDKLNSKGALLLGWNAQLQFKALFTDCERLGTEASTLSKTMEAENQPMKRLMNVITICQKPQTDEIASLSARMEAINLATREPDNQITLGARLIHI</sequence>
<dbReference type="Gene3D" id="3.40.50.300">
    <property type="entry name" value="P-loop containing nucleotide triphosphate hydrolases"/>
    <property type="match status" value="1"/>
</dbReference>
<dbReference type="InterPro" id="IPR041677">
    <property type="entry name" value="DNA2/NAM7_AAA_11"/>
</dbReference>
<evidence type="ECO:0000259" key="2">
    <source>
        <dbReference type="Pfam" id="PF13086"/>
    </source>
</evidence>
<evidence type="ECO:0000256" key="1">
    <source>
        <dbReference type="SAM" id="Coils"/>
    </source>
</evidence>
<proteinExistence type="predicted"/>
<dbReference type="AlphaFoldDB" id="A0A9W9Y6S6"/>
<comment type="caution">
    <text evidence="3">The sequence shown here is derived from an EMBL/GenBank/DDBJ whole genome shotgun (WGS) entry which is preliminary data.</text>
</comment>
<reference evidence="3" key="1">
    <citation type="submission" date="2022-12" db="EMBL/GenBank/DDBJ databases">
        <authorList>
            <person name="Petersen C."/>
        </authorList>
    </citation>
    <scope>NUCLEOTIDE SEQUENCE</scope>
    <source>
        <strain evidence="3">IBT 29495</strain>
    </source>
</reference>
<dbReference type="InterPro" id="IPR045055">
    <property type="entry name" value="DNA2/NAM7-like"/>
</dbReference>
<keyword evidence="1" id="KW-0175">Coiled coil</keyword>
<dbReference type="Pfam" id="PF13086">
    <property type="entry name" value="AAA_11"/>
    <property type="match status" value="1"/>
</dbReference>
<dbReference type="GO" id="GO:0031380">
    <property type="term" value="C:nuclear RNA-directed RNA polymerase complex"/>
    <property type="evidence" value="ECO:0007669"/>
    <property type="project" value="TreeGrafter"/>
</dbReference>
<dbReference type="PANTHER" id="PTHR10887:SF445">
    <property type="entry name" value="NFX1-TYPE ZINC FINGER-CONTAINING PROTEIN 1"/>
    <property type="match status" value="1"/>
</dbReference>
<evidence type="ECO:0000313" key="4">
    <source>
        <dbReference type="Proteomes" id="UP001149954"/>
    </source>
</evidence>
<gene>
    <name evidence="3" type="ORF">N7463_001271</name>
</gene>
<dbReference type="EMBL" id="JAPWDS010000001">
    <property type="protein sequence ID" value="KAJ5520818.1"/>
    <property type="molecule type" value="Genomic_DNA"/>
</dbReference>